<dbReference type="InterPro" id="IPR002347">
    <property type="entry name" value="SDR_fam"/>
</dbReference>
<accession>A0A558A8A2</accession>
<comment type="similarity">
    <text evidence="1">Belongs to the short-chain dehydrogenases/reductases (SDR) family.</text>
</comment>
<dbReference type="AlphaFoldDB" id="A0A558A8A2"/>
<comment type="caution">
    <text evidence="4">The sequence shown here is derived from an EMBL/GenBank/DDBJ whole genome shotgun (WGS) entry which is preliminary data.</text>
</comment>
<dbReference type="GO" id="GO:0016491">
    <property type="term" value="F:oxidoreductase activity"/>
    <property type="evidence" value="ECO:0007669"/>
    <property type="project" value="UniProtKB-KW"/>
</dbReference>
<dbReference type="CDD" id="cd05233">
    <property type="entry name" value="SDR_c"/>
    <property type="match status" value="1"/>
</dbReference>
<dbReference type="PRINTS" id="PR00081">
    <property type="entry name" value="GDHRDH"/>
</dbReference>
<dbReference type="RefSeq" id="WP_144641191.1">
    <property type="nucleotide sequence ID" value="NZ_BNAX01000001.1"/>
</dbReference>
<dbReference type="OrthoDB" id="9806974at2"/>
<dbReference type="InterPro" id="IPR051122">
    <property type="entry name" value="SDR_DHRS6-like"/>
</dbReference>
<feature type="compositionally biased region" description="Basic and acidic residues" evidence="3">
    <location>
        <begin position="235"/>
        <end position="244"/>
    </location>
</feature>
<dbReference type="Gene3D" id="3.40.50.720">
    <property type="entry name" value="NAD(P)-binding Rossmann-like Domain"/>
    <property type="match status" value="1"/>
</dbReference>
<evidence type="ECO:0000313" key="5">
    <source>
        <dbReference type="Proteomes" id="UP000318578"/>
    </source>
</evidence>
<dbReference type="InterPro" id="IPR036291">
    <property type="entry name" value="NAD(P)-bd_dom_sf"/>
</dbReference>
<reference evidence="4 5" key="1">
    <citation type="submission" date="2019-07" db="EMBL/GenBank/DDBJ databases">
        <title>New species of Amycolatopsis and Streptomyces.</title>
        <authorList>
            <person name="Duangmal K."/>
            <person name="Teo W.F.A."/>
            <person name="Lipun K."/>
        </authorList>
    </citation>
    <scope>NUCLEOTIDE SEQUENCE [LARGE SCALE GENOMIC DNA]</scope>
    <source>
        <strain evidence="4 5">JCM 30562</strain>
    </source>
</reference>
<evidence type="ECO:0000313" key="4">
    <source>
        <dbReference type="EMBL" id="TVT20490.1"/>
    </source>
</evidence>
<feature type="compositionally biased region" description="Low complexity" evidence="3">
    <location>
        <begin position="247"/>
        <end position="267"/>
    </location>
</feature>
<name>A0A558A8A2_9PSEU</name>
<dbReference type="PANTHER" id="PTHR43477">
    <property type="entry name" value="DIHYDROANTICAPSIN 7-DEHYDROGENASE"/>
    <property type="match status" value="1"/>
</dbReference>
<evidence type="ECO:0000256" key="2">
    <source>
        <dbReference type="ARBA" id="ARBA00023002"/>
    </source>
</evidence>
<evidence type="ECO:0000256" key="1">
    <source>
        <dbReference type="ARBA" id="ARBA00006484"/>
    </source>
</evidence>
<protein>
    <submittedName>
        <fullName evidence="4">SDR family oxidoreductase</fullName>
    </submittedName>
</protein>
<dbReference type="Pfam" id="PF13561">
    <property type="entry name" value="adh_short_C2"/>
    <property type="match status" value="1"/>
</dbReference>
<dbReference type="EMBL" id="VJZA01000035">
    <property type="protein sequence ID" value="TVT20490.1"/>
    <property type="molecule type" value="Genomic_DNA"/>
</dbReference>
<proteinExistence type="inferred from homology"/>
<evidence type="ECO:0000256" key="3">
    <source>
        <dbReference type="SAM" id="MobiDB-lite"/>
    </source>
</evidence>
<organism evidence="4 5">
    <name type="scientific">Amycolatopsis acidiphila</name>
    <dbReference type="NCBI Taxonomy" id="715473"/>
    <lineage>
        <taxon>Bacteria</taxon>
        <taxon>Bacillati</taxon>
        <taxon>Actinomycetota</taxon>
        <taxon>Actinomycetes</taxon>
        <taxon>Pseudonocardiales</taxon>
        <taxon>Pseudonocardiaceae</taxon>
        <taxon>Amycolatopsis</taxon>
    </lineage>
</organism>
<dbReference type="PANTHER" id="PTHR43477:SF1">
    <property type="entry name" value="DIHYDROANTICAPSIN 7-DEHYDROGENASE"/>
    <property type="match status" value="1"/>
</dbReference>
<dbReference type="SUPFAM" id="SSF51735">
    <property type="entry name" value="NAD(P)-binding Rossmann-fold domains"/>
    <property type="match status" value="1"/>
</dbReference>
<sequence length="279" mass="27814">MTGSLRGKKVLVIGRGSGIAPPVALGAREAGGTVVVAGRGRRALAAAYDDPGITAEQVDLTDETSIAGLAGRVGRLDHVVSAASARARGAVTDLDHDTVLASFNVKVVGPMFLAKHLAPRMPADGSFVLFSGSSARKPAAGMLAVGATNGAVDVVASSLAVELAPIRVNAISPGTIDTGAYDGLGAQRKADLFAARQAGNPVRRVGSSADIAGAVLFALTGTFLTGVSLAVDGERAPSSDRSIMDRASPWTSTTGAASGSGSSSSPRPGRRARCSSGPG</sequence>
<dbReference type="Proteomes" id="UP000318578">
    <property type="component" value="Unassembled WGS sequence"/>
</dbReference>
<gene>
    <name evidence="4" type="ORF">FNH06_20320</name>
</gene>
<keyword evidence="2" id="KW-0560">Oxidoreductase</keyword>
<keyword evidence="5" id="KW-1185">Reference proteome</keyword>
<feature type="region of interest" description="Disordered" evidence="3">
    <location>
        <begin position="235"/>
        <end position="279"/>
    </location>
</feature>